<dbReference type="STRING" id="694573.A0A194V4Y1"/>
<protein>
    <submittedName>
        <fullName evidence="4">Thioredoxin-like protein</fullName>
    </submittedName>
</protein>
<dbReference type="InterPro" id="IPR017937">
    <property type="entry name" value="Thioredoxin_CS"/>
</dbReference>
<evidence type="ECO:0000256" key="2">
    <source>
        <dbReference type="ARBA" id="ARBA00023157"/>
    </source>
</evidence>
<evidence type="ECO:0000313" key="4">
    <source>
        <dbReference type="EMBL" id="KUI59002.1"/>
    </source>
</evidence>
<dbReference type="Gene3D" id="3.40.30.10">
    <property type="entry name" value="Glutaredoxin"/>
    <property type="match status" value="1"/>
</dbReference>
<dbReference type="PROSITE" id="PS51352">
    <property type="entry name" value="THIOREDOXIN_2"/>
    <property type="match status" value="1"/>
</dbReference>
<name>A0A194V4Y1_CYTMA</name>
<dbReference type="PRINTS" id="PR00421">
    <property type="entry name" value="THIOREDOXIN"/>
</dbReference>
<dbReference type="InterPro" id="IPR013766">
    <property type="entry name" value="Thioredoxin_domain"/>
</dbReference>
<feature type="domain" description="Thioredoxin" evidence="3">
    <location>
        <begin position="1"/>
        <end position="106"/>
    </location>
</feature>
<keyword evidence="2" id="KW-1015">Disulfide bond</keyword>
<keyword evidence="5" id="KW-1185">Reference proteome</keyword>
<reference evidence="5" key="1">
    <citation type="submission" date="2014-12" db="EMBL/GenBank/DDBJ databases">
        <title>Genome Sequence of Valsa Canker Pathogens Uncovers a Specific Adaption of Colonization on Woody Bark.</title>
        <authorList>
            <person name="Yin Z."/>
            <person name="Liu H."/>
            <person name="Gao X."/>
            <person name="Li Z."/>
            <person name="Song N."/>
            <person name="Ke X."/>
            <person name="Dai Q."/>
            <person name="Wu Y."/>
            <person name="Sun Y."/>
            <person name="Xu J.-R."/>
            <person name="Kang Z.K."/>
            <person name="Wang L."/>
            <person name="Huang L."/>
        </authorList>
    </citation>
    <scope>NUCLEOTIDE SEQUENCE [LARGE SCALE GENOMIC DNA]</scope>
    <source>
        <strain evidence="5">SXYL134</strain>
    </source>
</reference>
<dbReference type="InterPro" id="IPR036249">
    <property type="entry name" value="Thioredoxin-like_sf"/>
</dbReference>
<evidence type="ECO:0000259" key="3">
    <source>
        <dbReference type="PROSITE" id="PS51352"/>
    </source>
</evidence>
<dbReference type="Pfam" id="PF00085">
    <property type="entry name" value="Thioredoxin"/>
    <property type="match status" value="1"/>
</dbReference>
<sequence>MAVHIGSSSEWRDTLQSTIVVADFYADWCGPCKMIAPTFESLATKYTKPKRITFAKINVDNQRDVASQYGVRAMPTFMIFKNGSAIETIQGANPQALTAAVEKAVKLAGPTTGAGFSAPGRTLGAGGQPRQSLQRPLKWDLNNFLNAIINFIGLYFVSLFSLDPYKAAENSKYNIHNPVAPAAIPRGSATGAGAGVKKPAPKATFRTLADLGGD</sequence>
<evidence type="ECO:0000313" key="5">
    <source>
        <dbReference type="Proteomes" id="UP000078576"/>
    </source>
</evidence>
<dbReference type="SUPFAM" id="SSF52833">
    <property type="entry name" value="Thioredoxin-like"/>
    <property type="match status" value="1"/>
</dbReference>
<dbReference type="PANTHER" id="PTHR46115">
    <property type="entry name" value="THIOREDOXIN-LIKE PROTEIN 1"/>
    <property type="match status" value="1"/>
</dbReference>
<accession>A0A194V4Y1</accession>
<comment type="similarity">
    <text evidence="1">Belongs to the thioredoxin family.</text>
</comment>
<dbReference type="Proteomes" id="UP000078576">
    <property type="component" value="Unassembled WGS sequence"/>
</dbReference>
<dbReference type="OrthoDB" id="2121326at2759"/>
<dbReference type="NCBIfam" id="TIGR01068">
    <property type="entry name" value="thioredoxin"/>
    <property type="match status" value="1"/>
</dbReference>
<dbReference type="InterPro" id="IPR005746">
    <property type="entry name" value="Thioredoxin"/>
</dbReference>
<dbReference type="CDD" id="cd02947">
    <property type="entry name" value="TRX_family"/>
    <property type="match status" value="1"/>
</dbReference>
<dbReference type="GO" id="GO:0015035">
    <property type="term" value="F:protein-disulfide reductase activity"/>
    <property type="evidence" value="ECO:0007669"/>
    <property type="project" value="InterPro"/>
</dbReference>
<dbReference type="AlphaFoldDB" id="A0A194V4Y1"/>
<organism evidence="4 5">
    <name type="scientific">Cytospora mali</name>
    <name type="common">Apple Valsa canker fungus</name>
    <name type="synonym">Valsa mali</name>
    <dbReference type="NCBI Taxonomy" id="578113"/>
    <lineage>
        <taxon>Eukaryota</taxon>
        <taxon>Fungi</taxon>
        <taxon>Dikarya</taxon>
        <taxon>Ascomycota</taxon>
        <taxon>Pezizomycotina</taxon>
        <taxon>Sordariomycetes</taxon>
        <taxon>Sordariomycetidae</taxon>
        <taxon>Diaporthales</taxon>
        <taxon>Cytosporaceae</taxon>
        <taxon>Cytospora</taxon>
    </lineage>
</organism>
<evidence type="ECO:0000256" key="1">
    <source>
        <dbReference type="ARBA" id="ARBA00008987"/>
    </source>
</evidence>
<dbReference type="PROSITE" id="PS00194">
    <property type="entry name" value="THIOREDOXIN_1"/>
    <property type="match status" value="1"/>
</dbReference>
<dbReference type="EMBL" id="KN714722">
    <property type="protein sequence ID" value="KUI59002.1"/>
    <property type="molecule type" value="Genomic_DNA"/>
</dbReference>
<dbReference type="FunFam" id="3.40.30.10:FF:000245">
    <property type="entry name" value="Thioredoxin"/>
    <property type="match status" value="1"/>
</dbReference>
<gene>
    <name evidence="4" type="ORF">VP1G_06224</name>
</gene>
<proteinExistence type="inferred from homology"/>